<gene>
    <name evidence="6" type="ORF">CALCODRAFT_514981</name>
</gene>
<feature type="domain" description="GED" evidence="4">
    <location>
        <begin position="708"/>
        <end position="803"/>
    </location>
</feature>
<sequence>MGDTPPVPGQRNADISHSLYALHTRQLFDVIDEIRDIGGQLNLDLPRIVVIGNQSAGKSSLIEAIARINVPRGSGTCTRCPTEVRLRYSTEPWKCVISLRYEYDESGAQTGDSVIVPFGNNILDPTQVEVMLRRAQLAILNDDHNPTTYLGLDYTQLQAAKTIKQFSKNVVCVEVSGSLLTDLTFVDLPGIIQHHPTDRSLVHLIKSMVQEYISDSSSLILCTITMKDDPENQAALSEAKAADPDGKRTIGVLTKPDTLQPDEEDQWVAVLKNEGRHRLNLGYYITKQPAQAEVQQGIDFDAARQNEVLFFETVQIWQSLSSAIRQNVGTPKLTAGLSQLLSDQIRKSLPGIFHKIHDSLDEVNKALESLGSGPSPNPIAHTIDLCNQFASILNRYTQGHDGHEGLVQGNNHAFGIFKKAIRGTAPLFLPFTKPEVPWNNGYSEPTSILEDGAGSESGKTYDLEMVRKNINDAKTRELPFNVPYAVKIRMMLLPIKQWKELVDVCFGTIHPKVGSIIDLILGNVFGRYTETPLFGRVREILNQQLAGRVAETQTALKLLFDMEMQGPYTQNLHYFSATREKLIAHYRDARRKRETCGPPSLPAFPAEPIRSNGPVETNGPVSMPPESFEERGAEPEYTSYLYSRPTSAASMRPYSPPPLRVATPPQPPPPPRNVIINNIISNLALLGYHGVHASHFYRISLEDEWEEEIIVMAETRAYFQIAYKRIIDTIPQAIDFIFIRPLADTVQHDLISGLQFDSPDAHERCRAYLAESPQKAMRRQRLIADRERLKKAREALKAIGFSQ</sequence>
<accession>A0A165IVP7</accession>
<dbReference type="InterPro" id="IPR020850">
    <property type="entry name" value="GED_dom"/>
</dbReference>
<dbReference type="PRINTS" id="PR00195">
    <property type="entry name" value="DYNAMIN"/>
</dbReference>
<dbReference type="SUPFAM" id="SSF52540">
    <property type="entry name" value="P-loop containing nucleoside triphosphate hydrolases"/>
    <property type="match status" value="1"/>
</dbReference>
<dbReference type="GO" id="GO:0008017">
    <property type="term" value="F:microtubule binding"/>
    <property type="evidence" value="ECO:0007669"/>
    <property type="project" value="TreeGrafter"/>
</dbReference>
<dbReference type="Gene3D" id="3.40.50.300">
    <property type="entry name" value="P-loop containing nucleotide triphosphate hydrolases"/>
    <property type="match status" value="1"/>
</dbReference>
<protein>
    <recommendedName>
        <fullName evidence="8">P-loop containing nucleoside triphosphate hydrolase protein</fullName>
    </recommendedName>
</protein>
<evidence type="ECO:0000313" key="6">
    <source>
        <dbReference type="EMBL" id="KZT61041.1"/>
    </source>
</evidence>
<evidence type="ECO:0000256" key="2">
    <source>
        <dbReference type="ARBA" id="ARBA00023134"/>
    </source>
</evidence>
<dbReference type="Pfam" id="PF02212">
    <property type="entry name" value="GED"/>
    <property type="match status" value="1"/>
</dbReference>
<evidence type="ECO:0000259" key="5">
    <source>
        <dbReference type="PROSITE" id="PS51718"/>
    </source>
</evidence>
<feature type="domain" description="Dynamin-type G" evidence="5">
    <location>
        <begin position="42"/>
        <end position="350"/>
    </location>
</feature>
<keyword evidence="1" id="KW-0547">Nucleotide-binding</keyword>
<dbReference type="InterPro" id="IPR045063">
    <property type="entry name" value="Dynamin_N"/>
</dbReference>
<dbReference type="Pfam" id="PF01031">
    <property type="entry name" value="Dynamin_M"/>
    <property type="match status" value="1"/>
</dbReference>
<dbReference type="Proteomes" id="UP000076842">
    <property type="component" value="Unassembled WGS sequence"/>
</dbReference>
<dbReference type="InterPro" id="IPR001401">
    <property type="entry name" value="Dynamin_GTPase"/>
</dbReference>
<dbReference type="AlphaFoldDB" id="A0A165IVP7"/>
<evidence type="ECO:0000256" key="1">
    <source>
        <dbReference type="ARBA" id="ARBA00022741"/>
    </source>
</evidence>
<dbReference type="PROSITE" id="PS51718">
    <property type="entry name" value="G_DYNAMIN_2"/>
    <property type="match status" value="1"/>
</dbReference>
<dbReference type="GO" id="GO:0005874">
    <property type="term" value="C:microtubule"/>
    <property type="evidence" value="ECO:0007669"/>
    <property type="project" value="TreeGrafter"/>
</dbReference>
<keyword evidence="2" id="KW-0342">GTP-binding</keyword>
<dbReference type="SMART" id="SM00302">
    <property type="entry name" value="GED"/>
    <property type="match status" value="1"/>
</dbReference>
<dbReference type="PROSITE" id="PS51388">
    <property type="entry name" value="GED"/>
    <property type="match status" value="1"/>
</dbReference>
<evidence type="ECO:0008006" key="8">
    <source>
        <dbReference type="Google" id="ProtNLM"/>
    </source>
</evidence>
<dbReference type="GO" id="GO:0005525">
    <property type="term" value="F:GTP binding"/>
    <property type="evidence" value="ECO:0007669"/>
    <property type="project" value="InterPro"/>
</dbReference>
<dbReference type="SMART" id="SM00053">
    <property type="entry name" value="DYNc"/>
    <property type="match status" value="1"/>
</dbReference>
<dbReference type="InterPro" id="IPR000375">
    <property type="entry name" value="Dynamin_stalk"/>
</dbReference>
<dbReference type="InterPro" id="IPR003130">
    <property type="entry name" value="GED"/>
</dbReference>
<dbReference type="STRING" id="1353952.A0A165IVP7"/>
<dbReference type="Gene3D" id="1.20.120.1240">
    <property type="entry name" value="Dynamin, middle domain"/>
    <property type="match status" value="1"/>
</dbReference>
<dbReference type="CDD" id="cd08771">
    <property type="entry name" value="DLP_1"/>
    <property type="match status" value="1"/>
</dbReference>
<dbReference type="OrthoDB" id="5061070at2759"/>
<evidence type="ECO:0000256" key="3">
    <source>
        <dbReference type="SAM" id="MobiDB-lite"/>
    </source>
</evidence>
<dbReference type="GO" id="GO:0016020">
    <property type="term" value="C:membrane"/>
    <property type="evidence" value="ECO:0007669"/>
    <property type="project" value="TreeGrafter"/>
</dbReference>
<dbReference type="InterPro" id="IPR022812">
    <property type="entry name" value="Dynamin"/>
</dbReference>
<evidence type="ECO:0000259" key="4">
    <source>
        <dbReference type="PROSITE" id="PS51388"/>
    </source>
</evidence>
<evidence type="ECO:0000313" key="7">
    <source>
        <dbReference type="Proteomes" id="UP000076842"/>
    </source>
</evidence>
<proteinExistence type="predicted"/>
<dbReference type="InParanoid" id="A0A165IVP7"/>
<feature type="region of interest" description="Disordered" evidence="3">
    <location>
        <begin position="594"/>
        <end position="633"/>
    </location>
</feature>
<dbReference type="EMBL" id="KV423926">
    <property type="protein sequence ID" value="KZT61041.1"/>
    <property type="molecule type" value="Genomic_DNA"/>
</dbReference>
<reference evidence="6 7" key="1">
    <citation type="journal article" date="2016" name="Mol. Biol. Evol.">
        <title>Comparative Genomics of Early-Diverging Mushroom-Forming Fungi Provides Insights into the Origins of Lignocellulose Decay Capabilities.</title>
        <authorList>
            <person name="Nagy L.G."/>
            <person name="Riley R."/>
            <person name="Tritt A."/>
            <person name="Adam C."/>
            <person name="Daum C."/>
            <person name="Floudas D."/>
            <person name="Sun H."/>
            <person name="Yadav J.S."/>
            <person name="Pangilinan J."/>
            <person name="Larsson K.H."/>
            <person name="Matsuura K."/>
            <person name="Barry K."/>
            <person name="Labutti K."/>
            <person name="Kuo R."/>
            <person name="Ohm R.A."/>
            <person name="Bhattacharya S.S."/>
            <person name="Shirouzu T."/>
            <person name="Yoshinaga Y."/>
            <person name="Martin F.M."/>
            <person name="Grigoriev I.V."/>
            <person name="Hibbett D.S."/>
        </authorList>
    </citation>
    <scope>NUCLEOTIDE SEQUENCE [LARGE SCALE GENOMIC DNA]</scope>
    <source>
        <strain evidence="6 7">HHB12733</strain>
    </source>
</reference>
<dbReference type="Pfam" id="PF00350">
    <property type="entry name" value="Dynamin_N"/>
    <property type="match status" value="1"/>
</dbReference>
<dbReference type="GO" id="GO:0005737">
    <property type="term" value="C:cytoplasm"/>
    <property type="evidence" value="ECO:0007669"/>
    <property type="project" value="TreeGrafter"/>
</dbReference>
<dbReference type="GO" id="GO:0003924">
    <property type="term" value="F:GTPase activity"/>
    <property type="evidence" value="ECO:0007669"/>
    <property type="project" value="InterPro"/>
</dbReference>
<dbReference type="PANTHER" id="PTHR11566">
    <property type="entry name" value="DYNAMIN"/>
    <property type="match status" value="1"/>
</dbReference>
<dbReference type="InterPro" id="IPR030381">
    <property type="entry name" value="G_DYNAMIN_dom"/>
</dbReference>
<organism evidence="6 7">
    <name type="scientific">Calocera cornea HHB12733</name>
    <dbReference type="NCBI Taxonomy" id="1353952"/>
    <lineage>
        <taxon>Eukaryota</taxon>
        <taxon>Fungi</taxon>
        <taxon>Dikarya</taxon>
        <taxon>Basidiomycota</taxon>
        <taxon>Agaricomycotina</taxon>
        <taxon>Dacrymycetes</taxon>
        <taxon>Dacrymycetales</taxon>
        <taxon>Dacrymycetaceae</taxon>
        <taxon>Calocera</taxon>
    </lineage>
</organism>
<name>A0A165IVP7_9BASI</name>
<keyword evidence="7" id="KW-1185">Reference proteome</keyword>
<dbReference type="InterPro" id="IPR027417">
    <property type="entry name" value="P-loop_NTPase"/>
</dbReference>